<dbReference type="InterPro" id="IPR019500">
    <property type="entry name" value="Pep_S46"/>
</dbReference>
<evidence type="ECO:0000313" key="8">
    <source>
        <dbReference type="Proteomes" id="UP000479132"/>
    </source>
</evidence>
<accession>A0A6M1SXN7</accession>
<sequence>MHFKGYIYQLFLPLFIITASVLSGCATSSSAQQTMAPEQLNGTPENRIVPNDQGMWLLPQIDGILYKALKNKGLKLAKSTLYHPEKASLNQGIVRININGSSSGTGAFVSPKGLILTNHRIAYDGKTSASIIKNNYPKTGFYADAMDSELPLENYTLYIPIEQKEVTHQIQSQLPDTLTYYEQQQQTQSIKKRLIAQRKDSTDDLIVEINDFWSGNRQFMSVYKVIQDVRLVHLPPKAVAEYTNAPLAWSWPTHGGDYAFLRAYVDTNGQGSSYDDANIPFQPATHLPIDTSGVAADDFTMTLGFPGQTYRNESSFSFEFYKNHRNPVLLDSYRAILKSLQYADEQDSGTAIKNTSRRASIANVLAYYRDVQHGFEKHNIIEKKRTLEKDFEMWARKDSLRFLRYRRVLKQLDQAYDIASQSGDLLYGLVQAINNNKLLKIAGFYNAYRRHRGDSANTDLTQKQKKNLITQHKKVLENINIEAQKLMLSEMLYSQATLPDGKVMFYLIRLFGGAEKQDLKQEITNYVDSLEQQSFIFDLTKAKKFVDLPIDSARATPADPMVELYKKMFETYQFSRKNYLQHVPYLRPAQRRYAEGMLAFKNDTLSYPDANSTLRLSTGHVTGYKNTEGTYHNPFTTPSELAANSTKSAALNKYIQLSTYADSVDSPVINFLTSNDITGGNSGSPVLNKDGEIVGLAIGSNPKGVIGDYHYNRKFKRAINVDIRYILFLLKEISGDDRLLKEIQISSTIQKSTTHK</sequence>
<keyword evidence="2 6" id="KW-0031">Aminopeptidase</keyword>
<dbReference type="SUPFAM" id="SSF50494">
    <property type="entry name" value="Trypsin-like serine proteases"/>
    <property type="match status" value="1"/>
</dbReference>
<evidence type="ECO:0000256" key="2">
    <source>
        <dbReference type="ARBA" id="ARBA00022438"/>
    </source>
</evidence>
<comment type="function">
    <text evidence="6">Catalyzes the removal of dipeptides from the N-terminus of oligopeptides.</text>
</comment>
<dbReference type="Proteomes" id="UP000479132">
    <property type="component" value="Unassembled WGS sequence"/>
</dbReference>
<keyword evidence="5 6" id="KW-0378">Hydrolase</keyword>
<evidence type="ECO:0000256" key="4">
    <source>
        <dbReference type="ARBA" id="ARBA00022729"/>
    </source>
</evidence>
<dbReference type="RefSeq" id="WP_165268634.1">
    <property type="nucleotide sequence ID" value="NZ_JAALLS010000011.1"/>
</dbReference>
<dbReference type="GO" id="GO:0070009">
    <property type="term" value="F:serine-type aminopeptidase activity"/>
    <property type="evidence" value="ECO:0007669"/>
    <property type="project" value="UniProtKB-UniRule"/>
</dbReference>
<dbReference type="EMBL" id="JAALLS010000011">
    <property type="protein sequence ID" value="NGP88668.1"/>
    <property type="molecule type" value="Genomic_DNA"/>
</dbReference>
<evidence type="ECO:0000256" key="5">
    <source>
        <dbReference type="ARBA" id="ARBA00022801"/>
    </source>
</evidence>
<dbReference type="AlphaFoldDB" id="A0A6M1SXN7"/>
<evidence type="ECO:0000256" key="6">
    <source>
        <dbReference type="RuleBase" id="RU366067"/>
    </source>
</evidence>
<comment type="similarity">
    <text evidence="1 6">Belongs to the peptidase S46 family.</text>
</comment>
<protein>
    <recommendedName>
        <fullName evidence="6">Dipeptidyl-peptidase</fullName>
        <ecNumber evidence="6">3.4.14.-</ecNumber>
    </recommendedName>
</protein>
<evidence type="ECO:0000256" key="3">
    <source>
        <dbReference type="ARBA" id="ARBA00022670"/>
    </source>
</evidence>
<dbReference type="GO" id="GO:0008239">
    <property type="term" value="F:dipeptidyl-peptidase activity"/>
    <property type="evidence" value="ECO:0007669"/>
    <property type="project" value="UniProtKB-UniRule"/>
</dbReference>
<organism evidence="7 8">
    <name type="scientific">Fodinibius halophilus</name>
    <dbReference type="NCBI Taxonomy" id="1736908"/>
    <lineage>
        <taxon>Bacteria</taxon>
        <taxon>Pseudomonadati</taxon>
        <taxon>Balneolota</taxon>
        <taxon>Balneolia</taxon>
        <taxon>Balneolales</taxon>
        <taxon>Balneolaceae</taxon>
        <taxon>Fodinibius</taxon>
    </lineage>
</organism>
<dbReference type="GO" id="GO:0006508">
    <property type="term" value="P:proteolysis"/>
    <property type="evidence" value="ECO:0007669"/>
    <property type="project" value="UniProtKB-KW"/>
</dbReference>
<keyword evidence="3 6" id="KW-0645">Protease</keyword>
<dbReference type="Pfam" id="PF10459">
    <property type="entry name" value="Peptidase_S46"/>
    <property type="match status" value="1"/>
</dbReference>
<dbReference type="GO" id="GO:0043171">
    <property type="term" value="P:peptide catabolic process"/>
    <property type="evidence" value="ECO:0007669"/>
    <property type="project" value="UniProtKB-UniRule"/>
</dbReference>
<comment type="caution">
    <text evidence="7">The sequence shown here is derived from an EMBL/GenBank/DDBJ whole genome shotgun (WGS) entry which is preliminary data.</text>
</comment>
<dbReference type="PANTHER" id="PTHR38469">
    <property type="entry name" value="PERIPLASMIC PEPTIDASE SUBFAMILY S1B"/>
    <property type="match status" value="1"/>
</dbReference>
<reference evidence="7 8" key="1">
    <citation type="submission" date="2020-02" db="EMBL/GenBank/DDBJ databases">
        <title>Aliifodinibius halophilus 2W32, complete genome.</title>
        <authorList>
            <person name="Li Y."/>
            <person name="Wu S."/>
        </authorList>
    </citation>
    <scope>NUCLEOTIDE SEQUENCE [LARGE SCALE GENOMIC DNA]</scope>
    <source>
        <strain evidence="7 8">2W32</strain>
    </source>
</reference>
<proteinExistence type="inferred from homology"/>
<gene>
    <name evidence="7" type="ORF">G3569_09895</name>
</gene>
<feature type="chain" id="PRO_5027143019" description="Dipeptidyl-peptidase" evidence="6">
    <location>
        <begin position="32"/>
        <end position="756"/>
    </location>
</feature>
<name>A0A6M1SXN7_9BACT</name>
<keyword evidence="6" id="KW-0720">Serine protease</keyword>
<dbReference type="InterPro" id="IPR009003">
    <property type="entry name" value="Peptidase_S1_PA"/>
</dbReference>
<dbReference type="EC" id="3.4.14.-" evidence="6"/>
<keyword evidence="4 6" id="KW-0732">Signal</keyword>
<dbReference type="PROSITE" id="PS51257">
    <property type="entry name" value="PROKAR_LIPOPROTEIN"/>
    <property type="match status" value="1"/>
</dbReference>
<dbReference type="Gene3D" id="2.40.10.10">
    <property type="entry name" value="Trypsin-like serine proteases"/>
    <property type="match status" value="1"/>
</dbReference>
<dbReference type="PANTHER" id="PTHR38469:SF1">
    <property type="entry name" value="PERIPLASMIC PEPTIDASE SUBFAMILY S1B"/>
    <property type="match status" value="1"/>
</dbReference>
<keyword evidence="8" id="KW-1185">Reference proteome</keyword>
<feature type="signal peptide" evidence="6">
    <location>
        <begin position="1"/>
        <end position="31"/>
    </location>
</feature>
<evidence type="ECO:0000256" key="1">
    <source>
        <dbReference type="ARBA" id="ARBA00010491"/>
    </source>
</evidence>
<evidence type="ECO:0000313" key="7">
    <source>
        <dbReference type="EMBL" id="NGP88668.1"/>
    </source>
</evidence>
<dbReference type="InterPro" id="IPR043504">
    <property type="entry name" value="Peptidase_S1_PA_chymotrypsin"/>
</dbReference>